<dbReference type="Pfam" id="PF00346">
    <property type="entry name" value="Complex1_49kDa"/>
    <property type="match status" value="1"/>
</dbReference>
<sequence>MKETIGEVPPESNEQQRLLRISLRICGTVVESLPMARSAPKCEKTVQALLCRNLNVKSATSNATSPVASSAFRQICTVFTSQSPSTYTAVEASKGEFGVFLISNGSNRPYRRKIRAPGSAPFTRTRFYVLNKPSSLLCAAFLIEAAGGEVAASSWTFVTSASICSLHLEALNFPESHVRQLNAPRGAAEELRDLLEHRIELTYGTWLSPAHISLAALNRPVCPTNDRLMFEDDESLRVDLARKIGFFIQSQPGTLFRQIKLARIEDSRLPFRLHHFFVNEVRRHSSYYYDFQKELPYLGNGEVQFRLLFK</sequence>
<keyword evidence="4" id="KW-1185">Reference proteome</keyword>
<dbReference type="InterPro" id="IPR001135">
    <property type="entry name" value="NADH_Q_OxRdtase_suD"/>
</dbReference>
<dbReference type="AlphaFoldDB" id="A0A2U1MYP9"/>
<dbReference type="EMBL" id="PKPP01004045">
    <property type="protein sequence ID" value="PWA66357.1"/>
    <property type="molecule type" value="Genomic_DNA"/>
</dbReference>
<dbReference type="SUPFAM" id="SSF56762">
    <property type="entry name" value="HydB/Nqo4-like"/>
    <property type="match status" value="1"/>
</dbReference>
<evidence type="ECO:0000256" key="1">
    <source>
        <dbReference type="ARBA" id="ARBA00005769"/>
    </source>
</evidence>
<dbReference type="GO" id="GO:0016651">
    <property type="term" value="F:oxidoreductase activity, acting on NAD(P)H"/>
    <property type="evidence" value="ECO:0007669"/>
    <property type="project" value="InterPro"/>
</dbReference>
<organism evidence="3 4">
    <name type="scientific">Artemisia annua</name>
    <name type="common">Sweet wormwood</name>
    <dbReference type="NCBI Taxonomy" id="35608"/>
    <lineage>
        <taxon>Eukaryota</taxon>
        <taxon>Viridiplantae</taxon>
        <taxon>Streptophyta</taxon>
        <taxon>Embryophyta</taxon>
        <taxon>Tracheophyta</taxon>
        <taxon>Spermatophyta</taxon>
        <taxon>Magnoliopsida</taxon>
        <taxon>eudicotyledons</taxon>
        <taxon>Gunneridae</taxon>
        <taxon>Pentapetalae</taxon>
        <taxon>asterids</taxon>
        <taxon>campanulids</taxon>
        <taxon>Asterales</taxon>
        <taxon>Asteraceae</taxon>
        <taxon>Asteroideae</taxon>
        <taxon>Anthemideae</taxon>
        <taxon>Artemisiinae</taxon>
        <taxon>Artemisia</taxon>
    </lineage>
</organism>
<dbReference type="GO" id="GO:0015986">
    <property type="term" value="P:proton motive force-driven ATP synthesis"/>
    <property type="evidence" value="ECO:0007669"/>
    <property type="project" value="InterPro"/>
</dbReference>
<dbReference type="GO" id="GO:0048038">
    <property type="term" value="F:quinone binding"/>
    <property type="evidence" value="ECO:0007669"/>
    <property type="project" value="InterPro"/>
</dbReference>
<dbReference type="Gene3D" id="1.10.645.10">
    <property type="entry name" value="Cytochrome-c3 Hydrogenase, chain B"/>
    <property type="match status" value="1"/>
</dbReference>
<comment type="similarity">
    <text evidence="1">Belongs to the complex I 49 kDa subunit family.</text>
</comment>
<dbReference type="GO" id="GO:0015078">
    <property type="term" value="F:proton transmembrane transporter activity"/>
    <property type="evidence" value="ECO:0007669"/>
    <property type="project" value="InterPro"/>
</dbReference>
<dbReference type="Proteomes" id="UP000245207">
    <property type="component" value="Unassembled WGS sequence"/>
</dbReference>
<dbReference type="PANTHER" id="PTHR37774">
    <property type="entry name" value="ATP SYNTHASE PROTEIN MI25-RELATED"/>
    <property type="match status" value="1"/>
</dbReference>
<feature type="domain" description="NADH-quinone oxidoreductase subunit D" evidence="2">
    <location>
        <begin position="21"/>
        <end position="119"/>
    </location>
</feature>
<gene>
    <name evidence="3" type="ORF">CTI12_AA331770</name>
</gene>
<dbReference type="InterPro" id="IPR044988">
    <property type="entry name" value="MI25_plants"/>
</dbReference>
<dbReference type="STRING" id="35608.A0A2U1MYP9"/>
<evidence type="ECO:0000259" key="2">
    <source>
        <dbReference type="Pfam" id="PF00346"/>
    </source>
</evidence>
<reference evidence="3 4" key="1">
    <citation type="journal article" date="2018" name="Mol. Plant">
        <title>The genome of Artemisia annua provides insight into the evolution of Asteraceae family and artemisinin biosynthesis.</title>
        <authorList>
            <person name="Shen Q."/>
            <person name="Zhang L."/>
            <person name="Liao Z."/>
            <person name="Wang S."/>
            <person name="Yan T."/>
            <person name="Shi P."/>
            <person name="Liu M."/>
            <person name="Fu X."/>
            <person name="Pan Q."/>
            <person name="Wang Y."/>
            <person name="Lv Z."/>
            <person name="Lu X."/>
            <person name="Zhang F."/>
            <person name="Jiang W."/>
            <person name="Ma Y."/>
            <person name="Chen M."/>
            <person name="Hao X."/>
            <person name="Li L."/>
            <person name="Tang Y."/>
            <person name="Lv G."/>
            <person name="Zhou Y."/>
            <person name="Sun X."/>
            <person name="Brodelius P.E."/>
            <person name="Rose J.K.C."/>
            <person name="Tang K."/>
        </authorList>
    </citation>
    <scope>NUCLEOTIDE SEQUENCE [LARGE SCALE GENOMIC DNA]</scope>
    <source>
        <strain evidence="4">cv. Huhao1</strain>
        <tissue evidence="3">Leaf</tissue>
    </source>
</reference>
<evidence type="ECO:0000313" key="4">
    <source>
        <dbReference type="Proteomes" id="UP000245207"/>
    </source>
</evidence>
<dbReference type="GO" id="GO:0051287">
    <property type="term" value="F:NAD binding"/>
    <property type="evidence" value="ECO:0007669"/>
    <property type="project" value="InterPro"/>
</dbReference>
<dbReference type="PANTHER" id="PTHR37774:SF4">
    <property type="entry name" value="ATP SYNTHASE PROTEIN MI25"/>
    <property type="match status" value="1"/>
</dbReference>
<protein>
    <submittedName>
        <fullName evidence="3">ATPase subunit 4, mitochondrion</fullName>
    </submittedName>
</protein>
<dbReference type="InterPro" id="IPR029014">
    <property type="entry name" value="NiFe-Hase_large"/>
</dbReference>
<name>A0A2U1MYP9_ARTAN</name>
<proteinExistence type="inferred from homology"/>
<accession>A0A2U1MYP9</accession>
<dbReference type="GO" id="GO:0045259">
    <property type="term" value="C:proton-transporting ATP synthase complex"/>
    <property type="evidence" value="ECO:0007669"/>
    <property type="project" value="UniProtKB-KW"/>
</dbReference>
<dbReference type="GO" id="GO:0031966">
    <property type="term" value="C:mitochondrial membrane"/>
    <property type="evidence" value="ECO:0007669"/>
    <property type="project" value="UniProtKB-SubCell"/>
</dbReference>
<comment type="caution">
    <text evidence="3">The sequence shown here is derived from an EMBL/GenBank/DDBJ whole genome shotgun (WGS) entry which is preliminary data.</text>
</comment>
<evidence type="ECO:0000313" key="3">
    <source>
        <dbReference type="EMBL" id="PWA66357.1"/>
    </source>
</evidence>
<dbReference type="OrthoDB" id="1924059at2759"/>